<accession>A0ABS0LT54</accession>
<keyword evidence="2" id="KW-1185">Reference proteome</keyword>
<organism evidence="1 2">
    <name type="scientific">Facklamia lactis</name>
    <dbReference type="NCBI Taxonomy" id="2749967"/>
    <lineage>
        <taxon>Bacteria</taxon>
        <taxon>Bacillati</taxon>
        <taxon>Bacillota</taxon>
        <taxon>Bacilli</taxon>
        <taxon>Lactobacillales</taxon>
        <taxon>Aerococcaceae</taxon>
        <taxon>Facklamia</taxon>
    </lineage>
</organism>
<proteinExistence type="predicted"/>
<evidence type="ECO:0000313" key="2">
    <source>
        <dbReference type="Proteomes" id="UP000721415"/>
    </source>
</evidence>
<evidence type="ECO:0000313" key="1">
    <source>
        <dbReference type="EMBL" id="MBG9987348.1"/>
    </source>
</evidence>
<name>A0ABS0LT54_9LACT</name>
<comment type="caution">
    <text evidence="1">The sequence shown here is derived from an EMBL/GenBank/DDBJ whole genome shotgun (WGS) entry which is preliminary data.</text>
</comment>
<protein>
    <submittedName>
        <fullName evidence="1">Uncharacterized protein</fullName>
    </submittedName>
</protein>
<dbReference type="Proteomes" id="UP000721415">
    <property type="component" value="Unassembled WGS sequence"/>
</dbReference>
<dbReference type="EMBL" id="JACBXQ010000017">
    <property type="protein sequence ID" value="MBG9987348.1"/>
    <property type="molecule type" value="Genomic_DNA"/>
</dbReference>
<gene>
    <name evidence="1" type="ORF">HZY91_10805</name>
</gene>
<feature type="non-terminal residue" evidence="1">
    <location>
        <position position="1"/>
    </location>
</feature>
<reference evidence="1 2" key="1">
    <citation type="submission" date="2020-07" db="EMBL/GenBank/DDBJ databases">
        <title>Facklamia lactis sp. nov., isolated from raw milk.</title>
        <authorList>
            <person name="Doll E.V."/>
            <person name="Huptas C."/>
            <person name="Staib L."/>
            <person name="Wenning M."/>
            <person name="Scherer S."/>
        </authorList>
    </citation>
    <scope>NUCLEOTIDE SEQUENCE [LARGE SCALE GENOMIC DNA]</scope>
    <source>
        <strain evidence="1 2">DSM 111018</strain>
    </source>
</reference>
<sequence length="66" mass="7527">WARNSAIRDYQIDPSKVYSVPFGLNMDEVPDKADVLKSVEEKIHINRCNLVFVGKDFVTIHSDSSM</sequence>